<gene>
    <name evidence="9" type="ORF">HOLleu_37161</name>
</gene>
<evidence type="ECO:0000256" key="2">
    <source>
        <dbReference type="ARBA" id="ARBA00006926"/>
    </source>
</evidence>
<dbReference type="Gene3D" id="3.40.30.10">
    <property type="entry name" value="Glutaredoxin"/>
    <property type="match status" value="1"/>
</dbReference>
<dbReference type="GO" id="GO:0006979">
    <property type="term" value="P:response to oxidative stress"/>
    <property type="evidence" value="ECO:0007669"/>
    <property type="project" value="InterPro"/>
</dbReference>
<evidence type="ECO:0000256" key="6">
    <source>
        <dbReference type="ARBA" id="ARBA00023002"/>
    </source>
</evidence>
<dbReference type="OrthoDB" id="446890at2759"/>
<comment type="caution">
    <text evidence="9">The sequence shown here is derived from an EMBL/GenBank/DDBJ whole genome shotgun (WGS) entry which is preliminary data.</text>
</comment>
<dbReference type="InterPro" id="IPR036249">
    <property type="entry name" value="Thioredoxin-like_sf"/>
</dbReference>
<accession>A0A9Q0YKM3</accession>
<evidence type="ECO:0000313" key="9">
    <source>
        <dbReference type="EMBL" id="KAJ8022304.1"/>
    </source>
</evidence>
<keyword evidence="3" id="KW-0964">Secreted</keyword>
<dbReference type="PANTHER" id="PTHR11592">
    <property type="entry name" value="GLUTATHIONE PEROXIDASE"/>
    <property type="match status" value="1"/>
</dbReference>
<keyword evidence="6 7" id="KW-0560">Oxidoreductase</keyword>
<dbReference type="InterPro" id="IPR000889">
    <property type="entry name" value="Glutathione_peroxidase"/>
</dbReference>
<comment type="subcellular location">
    <subcellularLocation>
        <location evidence="1">Secreted</location>
    </subcellularLocation>
</comment>
<reference evidence="9" key="1">
    <citation type="submission" date="2021-10" db="EMBL/GenBank/DDBJ databases">
        <title>Tropical sea cucumber genome reveals ecological adaptation and Cuvierian tubules defense mechanism.</title>
        <authorList>
            <person name="Chen T."/>
        </authorList>
    </citation>
    <scope>NUCLEOTIDE SEQUENCE</scope>
    <source>
        <strain evidence="9">Nanhai2018</strain>
        <tissue evidence="9">Muscle</tissue>
    </source>
</reference>
<evidence type="ECO:0000256" key="5">
    <source>
        <dbReference type="ARBA" id="ARBA00022729"/>
    </source>
</evidence>
<dbReference type="EMBL" id="JAIZAY010000020">
    <property type="protein sequence ID" value="KAJ8022304.1"/>
    <property type="molecule type" value="Genomic_DNA"/>
</dbReference>
<feature type="chain" id="PRO_5040142420" description="Glutathione peroxidase" evidence="8">
    <location>
        <begin position="21"/>
        <end position="235"/>
    </location>
</feature>
<dbReference type="PRINTS" id="PR01011">
    <property type="entry name" value="GLUTPROXDASE"/>
</dbReference>
<dbReference type="SUPFAM" id="SSF52833">
    <property type="entry name" value="Thioredoxin-like"/>
    <property type="match status" value="1"/>
</dbReference>
<feature type="signal peptide" evidence="8">
    <location>
        <begin position="1"/>
        <end position="20"/>
    </location>
</feature>
<evidence type="ECO:0000256" key="8">
    <source>
        <dbReference type="SAM" id="SignalP"/>
    </source>
</evidence>
<proteinExistence type="inferred from homology"/>
<name>A0A9Q0YKM3_HOLLE</name>
<protein>
    <recommendedName>
        <fullName evidence="7">Glutathione peroxidase</fullName>
    </recommendedName>
</protein>
<dbReference type="CDD" id="cd00340">
    <property type="entry name" value="GSH_Peroxidase"/>
    <property type="match status" value="1"/>
</dbReference>
<dbReference type="Proteomes" id="UP001152320">
    <property type="component" value="Chromosome 20"/>
</dbReference>
<dbReference type="GO" id="GO:0005576">
    <property type="term" value="C:extracellular region"/>
    <property type="evidence" value="ECO:0007669"/>
    <property type="project" value="UniProtKB-SubCell"/>
</dbReference>
<evidence type="ECO:0000256" key="7">
    <source>
        <dbReference type="RuleBase" id="RU000499"/>
    </source>
</evidence>
<keyword evidence="5 8" id="KW-0732">Signal</keyword>
<dbReference type="PROSITE" id="PS51355">
    <property type="entry name" value="GLUTATHIONE_PEROXID_3"/>
    <property type="match status" value="1"/>
</dbReference>
<sequence>MAKMNFVFLVASLLVGLGGSFVGSTRDRLSSNCYKAAPSIHDLALTSLDGTSLVPLSVYKGQVLIVVNVASFCTFTYQYLDFNKLKAIDEFRDRLEVVAIPSNQFGLQEPGANENEILNSLKYVRPGNGYEPDFDVYQKSDVNGVNELPLYTALKRSCPAVKEVIGDPTMRFWSPFKNNDITWNFNKFLIGPDGVPLKRYDSEVEPMELVGDIRAVLSASEYLRQKSSLEGVSFF</sequence>
<dbReference type="AlphaFoldDB" id="A0A9Q0YKM3"/>
<evidence type="ECO:0000256" key="3">
    <source>
        <dbReference type="ARBA" id="ARBA00022525"/>
    </source>
</evidence>
<organism evidence="9 10">
    <name type="scientific">Holothuria leucospilota</name>
    <name type="common">Black long sea cucumber</name>
    <name type="synonym">Mertensiothuria leucospilota</name>
    <dbReference type="NCBI Taxonomy" id="206669"/>
    <lineage>
        <taxon>Eukaryota</taxon>
        <taxon>Metazoa</taxon>
        <taxon>Echinodermata</taxon>
        <taxon>Eleutherozoa</taxon>
        <taxon>Echinozoa</taxon>
        <taxon>Holothuroidea</taxon>
        <taxon>Aspidochirotacea</taxon>
        <taxon>Aspidochirotida</taxon>
        <taxon>Holothuriidae</taxon>
        <taxon>Holothuria</taxon>
    </lineage>
</organism>
<dbReference type="Pfam" id="PF00255">
    <property type="entry name" value="GSHPx"/>
    <property type="match status" value="1"/>
</dbReference>
<evidence type="ECO:0000256" key="1">
    <source>
        <dbReference type="ARBA" id="ARBA00004613"/>
    </source>
</evidence>
<evidence type="ECO:0000313" key="10">
    <source>
        <dbReference type="Proteomes" id="UP001152320"/>
    </source>
</evidence>
<keyword evidence="10" id="KW-1185">Reference proteome</keyword>
<dbReference type="GO" id="GO:0004602">
    <property type="term" value="F:glutathione peroxidase activity"/>
    <property type="evidence" value="ECO:0007669"/>
    <property type="project" value="TreeGrafter"/>
</dbReference>
<comment type="similarity">
    <text evidence="2 7">Belongs to the glutathione peroxidase family.</text>
</comment>
<keyword evidence="4 7" id="KW-0575">Peroxidase</keyword>
<evidence type="ECO:0000256" key="4">
    <source>
        <dbReference type="ARBA" id="ARBA00022559"/>
    </source>
</evidence>
<dbReference type="PANTHER" id="PTHR11592:SF88">
    <property type="entry name" value="GLUTATHIONE PEROXIDASE-RELATED"/>
    <property type="match status" value="1"/>
</dbReference>